<dbReference type="AlphaFoldDB" id="A0A7W6J204"/>
<organism evidence="1 2">
    <name type="scientific">Gellertiella hungarica</name>
    <dbReference type="NCBI Taxonomy" id="1572859"/>
    <lineage>
        <taxon>Bacteria</taxon>
        <taxon>Pseudomonadati</taxon>
        <taxon>Pseudomonadota</taxon>
        <taxon>Alphaproteobacteria</taxon>
        <taxon>Hyphomicrobiales</taxon>
        <taxon>Rhizobiaceae</taxon>
        <taxon>Gellertiella</taxon>
    </lineage>
</organism>
<keyword evidence="2" id="KW-1185">Reference proteome</keyword>
<dbReference type="Proteomes" id="UP000528286">
    <property type="component" value="Unassembled WGS sequence"/>
</dbReference>
<reference evidence="1 2" key="1">
    <citation type="submission" date="2020-08" db="EMBL/GenBank/DDBJ databases">
        <title>Genomic Encyclopedia of Type Strains, Phase IV (KMG-IV): sequencing the most valuable type-strain genomes for metagenomic binning, comparative biology and taxonomic classification.</title>
        <authorList>
            <person name="Goeker M."/>
        </authorList>
    </citation>
    <scope>NUCLEOTIDE SEQUENCE [LARGE SCALE GENOMIC DNA]</scope>
    <source>
        <strain evidence="1 2">DSM 29853</strain>
    </source>
</reference>
<sequence>MDGPLLAATGTTLSKIQTALEAAGVEFIDGTGVKLKQR</sequence>
<comment type="caution">
    <text evidence="1">The sequence shown here is derived from an EMBL/GenBank/DDBJ whole genome shotgun (WGS) entry which is preliminary data.</text>
</comment>
<gene>
    <name evidence="1" type="ORF">GGR23_000428</name>
</gene>
<accession>A0A7W6J204</accession>
<evidence type="ECO:0000313" key="2">
    <source>
        <dbReference type="Proteomes" id="UP000528286"/>
    </source>
</evidence>
<evidence type="ECO:0000313" key="1">
    <source>
        <dbReference type="EMBL" id="MBB4063267.1"/>
    </source>
</evidence>
<dbReference type="EMBL" id="JACIEZ010000001">
    <property type="protein sequence ID" value="MBB4063267.1"/>
    <property type="molecule type" value="Genomic_DNA"/>
</dbReference>
<protein>
    <submittedName>
        <fullName evidence="1">Uncharacterized protein</fullName>
    </submittedName>
</protein>
<proteinExistence type="predicted"/>
<name>A0A7W6J204_9HYPH</name>